<sequence>MQEGTSDPVLEQKYMSLEVISFSDSKDAVAKAANFLLKKRYLDTDETPELTEPDMTNALEALGYGTLEPDLMLIYGPARCHLGFPAWRSRYTEMV</sequence>
<evidence type="ECO:0000256" key="4">
    <source>
        <dbReference type="ARBA" id="ARBA00005432"/>
    </source>
</evidence>
<evidence type="ECO:0000256" key="2">
    <source>
        <dbReference type="ARBA" id="ARBA00004586"/>
    </source>
</evidence>
<keyword evidence="11" id="KW-0472">Membrane</keyword>
<dbReference type="SUPFAM" id="SSF64005">
    <property type="entry name" value="Undecaprenyl diphosphate synthase"/>
    <property type="match status" value="1"/>
</dbReference>
<comment type="similarity">
    <text evidence="4">Belongs to the UPP synthase family.</text>
</comment>
<protein>
    <recommendedName>
        <fullName evidence="5">ditrans,polycis-polyprenyl diphosphate synthase [(2E,6E)-farnesyldiphosphate specific]</fullName>
        <ecNumber evidence="5">2.5.1.87</ecNumber>
    </recommendedName>
</protein>
<evidence type="ECO:0000256" key="11">
    <source>
        <dbReference type="ARBA" id="ARBA00023136"/>
    </source>
</evidence>
<dbReference type="InterPro" id="IPR036424">
    <property type="entry name" value="UPP_synth-like_sf"/>
</dbReference>
<reference evidence="13" key="1">
    <citation type="submission" date="2019-12" db="EMBL/GenBank/DDBJ databases">
        <authorList>
            <person name="Scholes J."/>
        </authorList>
    </citation>
    <scope>NUCLEOTIDE SEQUENCE</scope>
</reference>
<comment type="pathway">
    <text evidence="3">Protein modification; protein glycosylation.</text>
</comment>
<dbReference type="AlphaFoldDB" id="A0A9N7MMC9"/>
<dbReference type="GO" id="GO:0005789">
    <property type="term" value="C:endoplasmic reticulum membrane"/>
    <property type="evidence" value="ECO:0007669"/>
    <property type="project" value="UniProtKB-SubCell"/>
</dbReference>
<dbReference type="EMBL" id="CACSLK010001140">
    <property type="protein sequence ID" value="CAA0807600.1"/>
    <property type="molecule type" value="Genomic_DNA"/>
</dbReference>
<evidence type="ECO:0000256" key="7">
    <source>
        <dbReference type="ARBA" id="ARBA00022692"/>
    </source>
</evidence>
<keyword evidence="6" id="KW-0808">Transferase</keyword>
<dbReference type="PANTHER" id="PTHR21528">
    <property type="entry name" value="DEHYDRODOLICHYL DIPHOSPHATE SYNTHASE COMPLEX SUBUNIT NUS1"/>
    <property type="match status" value="1"/>
</dbReference>
<comment type="catalytic activity">
    <reaction evidence="12">
        <text>n isopentenyl diphosphate + (2E,6E)-farnesyl diphosphate = a di-trans,poly-cis-polyprenyl diphosphate + n diphosphate</text>
        <dbReference type="Rhea" id="RHEA:53008"/>
        <dbReference type="Rhea" id="RHEA-COMP:19494"/>
        <dbReference type="ChEBI" id="CHEBI:33019"/>
        <dbReference type="ChEBI" id="CHEBI:128769"/>
        <dbReference type="ChEBI" id="CHEBI:136960"/>
        <dbReference type="ChEBI" id="CHEBI:175763"/>
        <dbReference type="EC" id="2.5.1.87"/>
    </reaction>
</comment>
<dbReference type="Proteomes" id="UP001153555">
    <property type="component" value="Unassembled WGS sequence"/>
</dbReference>
<gene>
    <name evidence="13" type="ORF">SHERM_10317</name>
</gene>
<dbReference type="PANTHER" id="PTHR21528:SF0">
    <property type="entry name" value="DEHYDRODOLICHYL DIPHOSPHATE SYNTHASE COMPLEX SUBUNIT NUS1"/>
    <property type="match status" value="1"/>
</dbReference>
<comment type="cofactor">
    <cofactor evidence="1">
        <name>Mg(2+)</name>
        <dbReference type="ChEBI" id="CHEBI:18420"/>
    </cofactor>
</comment>
<evidence type="ECO:0000256" key="8">
    <source>
        <dbReference type="ARBA" id="ARBA00022824"/>
    </source>
</evidence>
<dbReference type="InterPro" id="IPR038887">
    <property type="entry name" value="Nus1/NgBR"/>
</dbReference>
<evidence type="ECO:0000256" key="1">
    <source>
        <dbReference type="ARBA" id="ARBA00001946"/>
    </source>
</evidence>
<comment type="subcellular location">
    <subcellularLocation>
        <location evidence="2">Endoplasmic reticulum membrane</location>
    </subcellularLocation>
</comment>
<name>A0A9N7MMC9_STRHE</name>
<dbReference type="GO" id="GO:1904423">
    <property type="term" value="C:dehydrodolichyl diphosphate synthase complex"/>
    <property type="evidence" value="ECO:0007669"/>
    <property type="project" value="InterPro"/>
</dbReference>
<evidence type="ECO:0000256" key="3">
    <source>
        <dbReference type="ARBA" id="ARBA00004922"/>
    </source>
</evidence>
<evidence type="ECO:0000313" key="14">
    <source>
        <dbReference type="Proteomes" id="UP001153555"/>
    </source>
</evidence>
<evidence type="ECO:0000313" key="13">
    <source>
        <dbReference type="EMBL" id="CAA0807600.1"/>
    </source>
</evidence>
<keyword evidence="14" id="KW-1185">Reference proteome</keyword>
<comment type="caution">
    <text evidence="13">The sequence shown here is derived from an EMBL/GenBank/DDBJ whole genome shotgun (WGS) entry which is preliminary data.</text>
</comment>
<keyword evidence="9" id="KW-0460">Magnesium</keyword>
<accession>A0A9N7MMC9</accession>
<keyword evidence="7" id="KW-0812">Transmembrane</keyword>
<keyword evidence="8" id="KW-0256">Endoplasmic reticulum</keyword>
<dbReference type="OrthoDB" id="19639at2759"/>
<evidence type="ECO:0000256" key="12">
    <source>
        <dbReference type="ARBA" id="ARBA00047353"/>
    </source>
</evidence>
<keyword evidence="10" id="KW-1133">Transmembrane helix</keyword>
<organism evidence="13 14">
    <name type="scientific">Striga hermonthica</name>
    <name type="common">Purple witchweed</name>
    <name type="synonym">Buchnera hermonthica</name>
    <dbReference type="NCBI Taxonomy" id="68872"/>
    <lineage>
        <taxon>Eukaryota</taxon>
        <taxon>Viridiplantae</taxon>
        <taxon>Streptophyta</taxon>
        <taxon>Embryophyta</taxon>
        <taxon>Tracheophyta</taxon>
        <taxon>Spermatophyta</taxon>
        <taxon>Magnoliopsida</taxon>
        <taxon>eudicotyledons</taxon>
        <taxon>Gunneridae</taxon>
        <taxon>Pentapetalae</taxon>
        <taxon>asterids</taxon>
        <taxon>lamiids</taxon>
        <taxon>Lamiales</taxon>
        <taxon>Orobanchaceae</taxon>
        <taxon>Buchnereae</taxon>
        <taxon>Striga</taxon>
    </lineage>
</organism>
<evidence type="ECO:0000256" key="6">
    <source>
        <dbReference type="ARBA" id="ARBA00022679"/>
    </source>
</evidence>
<evidence type="ECO:0000256" key="9">
    <source>
        <dbReference type="ARBA" id="ARBA00022842"/>
    </source>
</evidence>
<evidence type="ECO:0000256" key="10">
    <source>
        <dbReference type="ARBA" id="ARBA00022989"/>
    </source>
</evidence>
<proteinExistence type="inferred from homology"/>
<dbReference type="GO" id="GO:0045547">
    <property type="term" value="F:ditrans,polycis-polyprenyl diphosphate synthase [(2E,6E)-farnesyl diphosphate specific] activity"/>
    <property type="evidence" value="ECO:0007669"/>
    <property type="project" value="UniProtKB-EC"/>
</dbReference>
<dbReference type="EC" id="2.5.1.87" evidence="5"/>
<evidence type="ECO:0000256" key="5">
    <source>
        <dbReference type="ARBA" id="ARBA00012596"/>
    </source>
</evidence>